<protein>
    <submittedName>
        <fullName evidence="1">Uncharacterized protein</fullName>
    </submittedName>
</protein>
<accession>A0A1H3URD4</accession>
<dbReference type="Proteomes" id="UP000199632">
    <property type="component" value="Unassembled WGS sequence"/>
</dbReference>
<gene>
    <name evidence="1" type="ORF">SAMN05421684_7898</name>
</gene>
<evidence type="ECO:0000313" key="2">
    <source>
        <dbReference type="Proteomes" id="UP000199632"/>
    </source>
</evidence>
<reference evidence="2" key="1">
    <citation type="submission" date="2016-10" db="EMBL/GenBank/DDBJ databases">
        <authorList>
            <person name="Varghese N."/>
            <person name="Submissions S."/>
        </authorList>
    </citation>
    <scope>NUCLEOTIDE SEQUENCE [LARGE SCALE GENOMIC DNA]</scope>
    <source>
        <strain evidence="2">DSM 44718</strain>
    </source>
</reference>
<evidence type="ECO:0000313" key="1">
    <source>
        <dbReference type="EMBL" id="SDZ64993.1"/>
    </source>
</evidence>
<dbReference type="STRING" id="137265.SAMN05421684_7898"/>
<dbReference type="RefSeq" id="WP_143050085.1">
    <property type="nucleotide sequence ID" value="NZ_BOND01000029.1"/>
</dbReference>
<dbReference type="EMBL" id="FNQB01000005">
    <property type="protein sequence ID" value="SDZ64993.1"/>
    <property type="molecule type" value="Genomic_DNA"/>
</dbReference>
<keyword evidence="2" id="KW-1185">Reference proteome</keyword>
<name>A0A1H3URD4_9ACTN</name>
<sequence length="97" mass="10409">MIEPQLLTLDRPFLCRKVDGGHESQFGGGGMPVTAADNSRVQHPSHLKASATFEALPLAMTFIQRQSTAPICSAPIRTRQRVALPDARGRANSGARA</sequence>
<dbReference type="AlphaFoldDB" id="A0A1H3URD4"/>
<proteinExistence type="predicted"/>
<organism evidence="1 2">
    <name type="scientific">Asanoa ishikariensis</name>
    <dbReference type="NCBI Taxonomy" id="137265"/>
    <lineage>
        <taxon>Bacteria</taxon>
        <taxon>Bacillati</taxon>
        <taxon>Actinomycetota</taxon>
        <taxon>Actinomycetes</taxon>
        <taxon>Micromonosporales</taxon>
        <taxon>Micromonosporaceae</taxon>
        <taxon>Asanoa</taxon>
    </lineage>
</organism>